<dbReference type="GO" id="GO:0003676">
    <property type="term" value="F:nucleic acid binding"/>
    <property type="evidence" value="ECO:0007669"/>
    <property type="project" value="InterPro"/>
</dbReference>
<evidence type="ECO:0000259" key="1">
    <source>
        <dbReference type="Pfam" id="PF01368"/>
    </source>
</evidence>
<gene>
    <name evidence="3" type="ORF">E7272_06330</name>
</gene>
<comment type="caution">
    <text evidence="3">The sequence shown here is derived from an EMBL/GenBank/DDBJ whole genome shotgun (WGS) entry which is preliminary data.</text>
</comment>
<dbReference type="Gene3D" id="3.10.310.30">
    <property type="match status" value="1"/>
</dbReference>
<evidence type="ECO:0000259" key="2">
    <source>
        <dbReference type="Pfam" id="PF02272"/>
    </source>
</evidence>
<dbReference type="Proteomes" id="UP000766246">
    <property type="component" value="Unassembled WGS sequence"/>
</dbReference>
<accession>A0A927UC79</accession>
<organism evidence="3 4">
    <name type="scientific">Pseudobutyrivibrio ruminis</name>
    <dbReference type="NCBI Taxonomy" id="46206"/>
    <lineage>
        <taxon>Bacteria</taxon>
        <taxon>Bacillati</taxon>
        <taxon>Bacillota</taxon>
        <taxon>Clostridia</taxon>
        <taxon>Lachnospirales</taxon>
        <taxon>Lachnospiraceae</taxon>
        <taxon>Pseudobutyrivibrio</taxon>
    </lineage>
</organism>
<dbReference type="AlphaFoldDB" id="A0A927UC79"/>
<dbReference type="InterPro" id="IPR001667">
    <property type="entry name" value="DDH_dom"/>
</dbReference>
<evidence type="ECO:0000313" key="3">
    <source>
        <dbReference type="EMBL" id="MBE5919448.1"/>
    </source>
</evidence>
<dbReference type="EMBL" id="SVER01000013">
    <property type="protein sequence ID" value="MBE5919448.1"/>
    <property type="molecule type" value="Genomic_DNA"/>
</dbReference>
<dbReference type="Pfam" id="PF01368">
    <property type="entry name" value="DHH"/>
    <property type="match status" value="1"/>
</dbReference>
<dbReference type="Gene3D" id="3.90.1640.10">
    <property type="entry name" value="inorganic pyrophosphatase (n-terminal core)"/>
    <property type="match status" value="1"/>
</dbReference>
<name>A0A927UC79_9FIRM</name>
<dbReference type="SUPFAM" id="SSF64182">
    <property type="entry name" value="DHH phosphoesterases"/>
    <property type="match status" value="1"/>
</dbReference>
<dbReference type="PANTHER" id="PTHR47618:SF1">
    <property type="entry name" value="BIFUNCTIONAL OLIGORIBONUCLEASE AND PAP PHOSPHATASE NRNA"/>
    <property type="match status" value="1"/>
</dbReference>
<dbReference type="InterPro" id="IPR003156">
    <property type="entry name" value="DHHA1_dom"/>
</dbReference>
<dbReference type="InterPro" id="IPR038763">
    <property type="entry name" value="DHH_sf"/>
</dbReference>
<proteinExistence type="predicted"/>
<reference evidence="3" key="1">
    <citation type="submission" date="2019-04" db="EMBL/GenBank/DDBJ databases">
        <title>Evolution of Biomass-Degrading Anaerobic Consortia Revealed by Metagenomics.</title>
        <authorList>
            <person name="Peng X."/>
        </authorList>
    </citation>
    <scope>NUCLEOTIDE SEQUENCE</scope>
    <source>
        <strain evidence="3">SIG311</strain>
    </source>
</reference>
<feature type="domain" description="DDH" evidence="1">
    <location>
        <begin position="11"/>
        <end position="165"/>
    </location>
</feature>
<dbReference type="Pfam" id="PF02272">
    <property type="entry name" value="DHHA1"/>
    <property type="match status" value="1"/>
</dbReference>
<dbReference type="InterPro" id="IPR051319">
    <property type="entry name" value="Oligoribo/pAp-PDE_c-di-AMP_PDE"/>
</dbReference>
<feature type="domain" description="DHHA1" evidence="2">
    <location>
        <begin position="226"/>
        <end position="305"/>
    </location>
</feature>
<evidence type="ECO:0000313" key="4">
    <source>
        <dbReference type="Proteomes" id="UP000766246"/>
    </source>
</evidence>
<protein>
    <submittedName>
        <fullName evidence="3">Recombinase RecJ</fullName>
    </submittedName>
</protein>
<sequence>MRLSQLLEFDNIIVQCHNNPDADALASGFAVLKYLRDNGKNVRFVYGGNFEIAKSNLKLMIADLGIDVDYVKTQDELAKLLGLKEGEFPDLLITVDGQYLEGNIQKFAAKNIAIIDHHQVEGLLPKLSEVRSYQASCATVVWDLLKLEGIDVNADIKLSTALYYGLLTDSNNFSELHHPIDMDMRDELKFSPAIITKFKNSNISQEELRIAGIALLGSEYYRDNHYAIVKTDPCDPNVLGIISDMLLEVEDVECCLVYSIHEGGIKISVRSCVKEVKADELAQFICEGVGNGGGHWIKAGGSIQRKLLELQELDYNAPSIQQFFRSRMQDYFYDNDIIYADNYELDLHGMDKYEGKTLQAGFVIAKDIMPVGSNMIIRTIQGDVKFEVKPDTIIVIGIRGEVSAISKEQFDKYFTKDEAEYIYPGDYIPTIRNDVDGRTMELIPFAHSCITAGNSMLFAKELNNRTKLFTKHNPETYRLGKPGDYMGVLAEDTSEIFIIERELFNKMFTPA</sequence>
<dbReference type="PANTHER" id="PTHR47618">
    <property type="entry name" value="BIFUNCTIONAL OLIGORIBONUCLEASE AND PAP PHOSPHATASE NRNA"/>
    <property type="match status" value="1"/>
</dbReference>